<dbReference type="Proteomes" id="UP000020529">
    <property type="component" value="Unassembled WGS sequence"/>
</dbReference>
<accession>A0A015SXA7</accession>
<evidence type="ECO:0000313" key="2">
    <source>
        <dbReference type="Proteomes" id="UP000020529"/>
    </source>
</evidence>
<dbReference type="EMBL" id="JGCY01000099">
    <property type="protein sequence ID" value="EXY76779.1"/>
    <property type="molecule type" value="Genomic_DNA"/>
</dbReference>
<dbReference type="AlphaFoldDB" id="A0A015SXA7"/>
<sequence length="355" mass="42027">MDSTTLKELLKYDGAEFPKKEIKLPLQSVWEYLGYLEISLDCFKLAIQHLDADFFMITSQIGFFSKEKIEDFISNNGYQQCNEEICSFELFNKQIYYDGNLLYKLSCEDLMEKYLLEEHKQILGYDALNAPLKKNIIENGYYRIDEFPHIKNQKYKNDFFRFFTDKEIFQELYECAKSEKKEITDFSTLLNSKLQLLNSKLCGFSEELISHLTNQTLIHWYILLQKHIGNAMSLLTDSSVNKIDTKQIVYIIKSLFEYYLDVDTKEVSFVEFTRNLVGTTYSTAEKYLRSPTMGYKETPFTNNWIEVIELLDKLDTENPKVREFIRFILEEKYRQKKGLSHDLQTKINGFIAKYP</sequence>
<proteinExistence type="predicted"/>
<reference evidence="1 2" key="1">
    <citation type="submission" date="2014-02" db="EMBL/GenBank/DDBJ databases">
        <authorList>
            <person name="Sears C."/>
            <person name="Carroll K."/>
            <person name="Sack B.R."/>
            <person name="Qadri F."/>
            <person name="Myers L.L."/>
            <person name="Chung G.-T."/>
            <person name="Escheverria P."/>
            <person name="Fraser C.M."/>
            <person name="Sadzewicz L."/>
            <person name="Shefchek K.A."/>
            <person name="Tallon L."/>
            <person name="Das S.P."/>
            <person name="Daugherty S."/>
            <person name="Mongodin E.F."/>
        </authorList>
    </citation>
    <scope>NUCLEOTIDE SEQUENCE [LARGE SCALE GENOMIC DNA]</scope>
    <source>
        <strain evidence="2">3988T(B)14</strain>
    </source>
</reference>
<dbReference type="PATRIC" id="fig|1339315.3.peg.286"/>
<protein>
    <submittedName>
        <fullName evidence="1">Uncharacterized protein</fullName>
    </submittedName>
</protein>
<comment type="caution">
    <text evidence="1">The sequence shown here is derived from an EMBL/GenBank/DDBJ whole genome shotgun (WGS) entry which is preliminary data.</text>
</comment>
<organism evidence="1 2">
    <name type="scientific">Bacteroides fragilis str. 3988T(B)14</name>
    <dbReference type="NCBI Taxonomy" id="1339315"/>
    <lineage>
        <taxon>Bacteria</taxon>
        <taxon>Pseudomonadati</taxon>
        <taxon>Bacteroidota</taxon>
        <taxon>Bacteroidia</taxon>
        <taxon>Bacteroidales</taxon>
        <taxon>Bacteroidaceae</taxon>
        <taxon>Bacteroides</taxon>
    </lineage>
</organism>
<gene>
    <name evidence="1" type="ORF">M124_4327</name>
</gene>
<dbReference type="RefSeq" id="WP_016267080.1">
    <property type="nucleotide sequence ID" value="NZ_JGCY01000099.1"/>
</dbReference>
<evidence type="ECO:0000313" key="1">
    <source>
        <dbReference type="EMBL" id="EXY76779.1"/>
    </source>
</evidence>
<name>A0A015SXA7_BACFG</name>